<evidence type="ECO:0000313" key="2">
    <source>
        <dbReference type="Proteomes" id="UP001166585"/>
    </source>
</evidence>
<reference evidence="1" key="1">
    <citation type="submission" date="2021-05" db="EMBL/GenBank/DDBJ databases">
        <authorList>
            <person name="Sun Q."/>
            <person name="Inoue M."/>
        </authorList>
    </citation>
    <scope>NUCLEOTIDE SEQUENCE</scope>
    <source>
        <strain evidence="1">VKM B-3255</strain>
    </source>
</reference>
<keyword evidence="2" id="KW-1185">Reference proteome</keyword>
<comment type="caution">
    <text evidence="1">The sequence shown here is derived from an EMBL/GenBank/DDBJ whole genome shotgun (WGS) entry which is preliminary data.</text>
</comment>
<dbReference type="Proteomes" id="UP001166585">
    <property type="component" value="Unassembled WGS sequence"/>
</dbReference>
<gene>
    <name evidence="1" type="ORF">KIP89_00710</name>
</gene>
<dbReference type="RefSeq" id="WP_213753494.1">
    <property type="nucleotide sequence ID" value="NZ_JAHCQH010000004.1"/>
</dbReference>
<accession>A0ABS5R1U7</accession>
<evidence type="ECO:0000313" key="1">
    <source>
        <dbReference type="EMBL" id="MBS9475629.1"/>
    </source>
</evidence>
<protein>
    <recommendedName>
        <fullName evidence="3">DUF4258 domain-containing protein</fullName>
    </recommendedName>
</protein>
<name>A0ABS5R1U7_9HYPH</name>
<proteinExistence type="predicted"/>
<dbReference type="EMBL" id="JAHCQH010000004">
    <property type="protein sequence ID" value="MBS9475629.1"/>
    <property type="molecule type" value="Genomic_DNA"/>
</dbReference>
<evidence type="ECO:0008006" key="3">
    <source>
        <dbReference type="Google" id="ProtNLM"/>
    </source>
</evidence>
<organism evidence="1 2">
    <name type="scientific">Ancylobacter radicis</name>
    <dbReference type="NCBI Taxonomy" id="2836179"/>
    <lineage>
        <taxon>Bacteria</taxon>
        <taxon>Pseudomonadati</taxon>
        <taxon>Pseudomonadota</taxon>
        <taxon>Alphaproteobacteria</taxon>
        <taxon>Hyphomicrobiales</taxon>
        <taxon>Xanthobacteraceae</taxon>
        <taxon>Ancylobacter</taxon>
    </lineage>
</organism>
<sequence>MSVSVEIAPHARESAQERGATEVEIVETVVSGESFPAKFGRVGFRRNHPFNSHWRGQFYTTKQIEVFAVEEHGRWIVVTVLVKFFGKAAP</sequence>